<evidence type="ECO:0000256" key="2">
    <source>
        <dbReference type="ARBA" id="ARBA00022490"/>
    </source>
</evidence>
<evidence type="ECO:0000256" key="3">
    <source>
        <dbReference type="ARBA" id="ARBA00022737"/>
    </source>
</evidence>
<evidence type="ECO:0000256" key="1">
    <source>
        <dbReference type="ARBA" id="ARBA00004496"/>
    </source>
</evidence>
<dbReference type="Pfam" id="PF13424">
    <property type="entry name" value="TPR_12"/>
    <property type="match status" value="1"/>
</dbReference>
<dbReference type="Gene3D" id="1.10.260.100">
    <property type="match status" value="2"/>
</dbReference>
<dbReference type="SMART" id="SM00727">
    <property type="entry name" value="STI1"/>
    <property type="match status" value="2"/>
</dbReference>
<feature type="repeat" description="TPR" evidence="5">
    <location>
        <begin position="255"/>
        <end position="288"/>
    </location>
</feature>
<dbReference type="GO" id="GO:0051879">
    <property type="term" value="F:Hsp90 protein binding"/>
    <property type="evidence" value="ECO:0007669"/>
    <property type="project" value="TreeGrafter"/>
</dbReference>
<dbReference type="InterPro" id="IPR041243">
    <property type="entry name" value="STI1/HOP_DP"/>
</dbReference>
<comment type="caution">
    <text evidence="8">The sequence shown here is derived from an EMBL/GenBank/DDBJ whole genome shotgun (WGS) entry which is preliminary data.</text>
</comment>
<feature type="domain" description="STI1" evidence="7">
    <location>
        <begin position="141"/>
        <end position="180"/>
    </location>
</feature>
<feature type="repeat" description="TPR" evidence="5">
    <location>
        <begin position="289"/>
        <end position="322"/>
    </location>
</feature>
<reference evidence="8" key="1">
    <citation type="submission" date="2022-07" db="EMBL/GenBank/DDBJ databases">
        <title>Phylogenomic reconstructions and comparative analyses of Kickxellomycotina fungi.</title>
        <authorList>
            <person name="Reynolds N.K."/>
            <person name="Stajich J.E."/>
            <person name="Barry K."/>
            <person name="Grigoriev I.V."/>
            <person name="Crous P."/>
            <person name="Smith M.E."/>
        </authorList>
    </citation>
    <scope>NUCLEOTIDE SEQUENCE</scope>
    <source>
        <strain evidence="8">BCRC 34297</strain>
    </source>
</reference>
<dbReference type="SUPFAM" id="SSF48452">
    <property type="entry name" value="TPR-like"/>
    <property type="match status" value="2"/>
</dbReference>
<evidence type="ECO:0000256" key="5">
    <source>
        <dbReference type="PROSITE-ProRule" id="PRU00339"/>
    </source>
</evidence>
<protein>
    <submittedName>
        <fullName evidence="8">Hsp90 cochaperone</fullName>
    </submittedName>
</protein>
<evidence type="ECO:0000256" key="6">
    <source>
        <dbReference type="SAM" id="MobiDB-lite"/>
    </source>
</evidence>
<evidence type="ECO:0000313" key="9">
    <source>
        <dbReference type="Proteomes" id="UP001140011"/>
    </source>
</evidence>
<feature type="repeat" description="TPR" evidence="5">
    <location>
        <begin position="330"/>
        <end position="363"/>
    </location>
</feature>
<dbReference type="InterPro" id="IPR011990">
    <property type="entry name" value="TPR-like_helical_dom_sf"/>
</dbReference>
<sequence length="578" mass="64150">MSTANELKAKGNEAFAAGNHTAAIDFFSQAIELDPTNHVLYSNRSASQSSLKKYTEALADAEKTVELMPTWAKGYSRKGAALFGLQEYALAVATYQDGLKHDPESALLKKGLSDAEAALEQEKDGGAGYGDFANQMSNAFQGDVLAKIMANPKTAPFLADPEFVRKVRDIQANPENMSKYMDDQRITVAMFTLMGMGDVFAKGADDFMNDTAKPKTQSTTQPKPASKAEPEPEVMETEEEVPEEDKEAATKKTQAAEAKDKGNAAYKARQFDEALVQYNNAIELDSTDITLWNNKAAVYFEMGKYDECIEAAEQAIEVGREYRADYKHIAKAMGRIGTAYSKKDNLDKAIEFYNRSLTEHRAADVLTKLRALEKLRKQREEDEYLDDEKGNAARERGNELFKAAKFAEAQAEYSEAIKRSPKDPRNYANRAACLTKLIALPDAIKDCDKCVSLDPTYVKAYTRKANALFLMREYAEALDAVEEAKLHDKEKKNAAEIDQTEYKCYNAITEQNSRQTPEQAIARAQANPKIAAVLANPIMQNILQQMQSDPRAAREHLKNPAIASNLRKLIAAGIVRMG</sequence>
<feature type="repeat" description="TPR" evidence="5">
    <location>
        <begin position="390"/>
        <end position="423"/>
    </location>
</feature>
<dbReference type="InterPro" id="IPR006636">
    <property type="entry name" value="STI1_HS-bd"/>
</dbReference>
<dbReference type="Gene3D" id="1.25.40.10">
    <property type="entry name" value="Tetratricopeptide repeat domain"/>
    <property type="match status" value="3"/>
</dbReference>
<name>A0A9W8LC92_9FUNG</name>
<comment type="subcellular location">
    <subcellularLocation>
        <location evidence="1">Cytoplasm</location>
    </subcellularLocation>
</comment>
<keyword evidence="2" id="KW-0963">Cytoplasm</keyword>
<feature type="repeat" description="TPR" evidence="5">
    <location>
        <begin position="72"/>
        <end position="105"/>
    </location>
</feature>
<dbReference type="PANTHER" id="PTHR22904:SF523">
    <property type="entry name" value="STRESS-INDUCED-PHOSPHOPROTEIN 1"/>
    <property type="match status" value="1"/>
</dbReference>
<organism evidence="8 9">
    <name type="scientific">Coemansia pectinata</name>
    <dbReference type="NCBI Taxonomy" id="1052879"/>
    <lineage>
        <taxon>Eukaryota</taxon>
        <taxon>Fungi</taxon>
        <taxon>Fungi incertae sedis</taxon>
        <taxon>Zoopagomycota</taxon>
        <taxon>Kickxellomycotina</taxon>
        <taxon>Kickxellomycetes</taxon>
        <taxon>Kickxellales</taxon>
        <taxon>Kickxellaceae</taxon>
        <taxon>Coemansia</taxon>
    </lineage>
</organism>
<proteinExistence type="predicted"/>
<dbReference type="PROSITE" id="PS50005">
    <property type="entry name" value="TPR"/>
    <property type="match status" value="6"/>
</dbReference>
<keyword evidence="9" id="KW-1185">Reference proteome</keyword>
<dbReference type="Proteomes" id="UP001140011">
    <property type="component" value="Unassembled WGS sequence"/>
</dbReference>
<dbReference type="OrthoDB" id="2423701at2759"/>
<dbReference type="Pfam" id="PF13432">
    <property type="entry name" value="TPR_16"/>
    <property type="match status" value="1"/>
</dbReference>
<dbReference type="Pfam" id="PF17830">
    <property type="entry name" value="STI1-HOP_DP"/>
    <property type="match status" value="2"/>
</dbReference>
<dbReference type="FunFam" id="1.25.40.10:FF:000020">
    <property type="entry name" value="Stress-induced phosphoprotein 1"/>
    <property type="match status" value="1"/>
</dbReference>
<evidence type="ECO:0000259" key="7">
    <source>
        <dbReference type="SMART" id="SM00727"/>
    </source>
</evidence>
<evidence type="ECO:0000313" key="8">
    <source>
        <dbReference type="EMBL" id="KAJ2755766.1"/>
    </source>
</evidence>
<feature type="region of interest" description="Disordered" evidence="6">
    <location>
        <begin position="210"/>
        <end position="263"/>
    </location>
</feature>
<dbReference type="EMBL" id="JANBUH010000049">
    <property type="protein sequence ID" value="KAJ2755766.1"/>
    <property type="molecule type" value="Genomic_DNA"/>
</dbReference>
<dbReference type="AlphaFoldDB" id="A0A9W8LC92"/>
<evidence type="ECO:0000256" key="4">
    <source>
        <dbReference type="ARBA" id="ARBA00022803"/>
    </source>
</evidence>
<feature type="compositionally biased region" description="Acidic residues" evidence="6">
    <location>
        <begin position="231"/>
        <end position="246"/>
    </location>
</feature>
<dbReference type="GO" id="GO:0005737">
    <property type="term" value="C:cytoplasm"/>
    <property type="evidence" value="ECO:0007669"/>
    <property type="project" value="UniProtKB-SubCell"/>
</dbReference>
<gene>
    <name evidence="8" type="primary">STI1</name>
    <name evidence="8" type="ORF">GGI19_001387</name>
</gene>
<dbReference type="PANTHER" id="PTHR22904">
    <property type="entry name" value="TPR REPEAT CONTAINING PROTEIN"/>
    <property type="match status" value="1"/>
</dbReference>
<dbReference type="Pfam" id="PF13181">
    <property type="entry name" value="TPR_8"/>
    <property type="match status" value="1"/>
</dbReference>
<feature type="domain" description="STI1" evidence="7">
    <location>
        <begin position="527"/>
        <end position="566"/>
    </location>
</feature>
<keyword evidence="3" id="KW-0677">Repeat</keyword>
<dbReference type="SMART" id="SM00028">
    <property type="entry name" value="TPR"/>
    <property type="match status" value="9"/>
</dbReference>
<dbReference type="FunFam" id="1.25.40.10:FF:000010">
    <property type="entry name" value="Stress-induced phosphoprotein 1"/>
    <property type="match status" value="1"/>
</dbReference>
<dbReference type="FunFam" id="1.10.260.100:FF:000002">
    <property type="entry name" value="Stress-induced-phosphoprotein 1 (Hsp70/Hsp90-organizing)"/>
    <property type="match status" value="1"/>
</dbReference>
<accession>A0A9W8LC92</accession>
<feature type="repeat" description="TPR" evidence="5">
    <location>
        <begin position="4"/>
        <end position="37"/>
    </location>
</feature>
<keyword evidence="4 5" id="KW-0802">TPR repeat</keyword>
<dbReference type="InterPro" id="IPR019734">
    <property type="entry name" value="TPR_rpt"/>
</dbReference>